<proteinExistence type="predicted"/>
<dbReference type="SUPFAM" id="SSF51735">
    <property type="entry name" value="NAD(P)-binding Rossmann-fold domains"/>
    <property type="match status" value="1"/>
</dbReference>
<dbReference type="EMBL" id="QEWP01000004">
    <property type="protein sequence ID" value="PWE00170.1"/>
    <property type="molecule type" value="Genomic_DNA"/>
</dbReference>
<dbReference type="Pfam" id="PF22725">
    <property type="entry name" value="GFO_IDH_MocA_C3"/>
    <property type="match status" value="1"/>
</dbReference>
<protein>
    <submittedName>
        <fullName evidence="3">Oxidoreductase</fullName>
    </submittedName>
</protein>
<name>A0A2U2BAT2_9BACT</name>
<evidence type="ECO:0000313" key="3">
    <source>
        <dbReference type="EMBL" id="PWE00170.1"/>
    </source>
</evidence>
<dbReference type="OrthoDB" id="9795543at2"/>
<dbReference type="Gene3D" id="3.30.360.10">
    <property type="entry name" value="Dihydrodipicolinate Reductase, domain 2"/>
    <property type="match status" value="1"/>
</dbReference>
<dbReference type="RefSeq" id="WP_109263793.1">
    <property type="nucleotide sequence ID" value="NZ_QEWP01000004.1"/>
</dbReference>
<gene>
    <name evidence="3" type="ORF">DDZ16_07400</name>
</gene>
<organism evidence="3 4">
    <name type="scientific">Marinilabilia rubra</name>
    <dbReference type="NCBI Taxonomy" id="2162893"/>
    <lineage>
        <taxon>Bacteria</taxon>
        <taxon>Pseudomonadati</taxon>
        <taxon>Bacteroidota</taxon>
        <taxon>Bacteroidia</taxon>
        <taxon>Marinilabiliales</taxon>
        <taxon>Marinilabiliaceae</taxon>
        <taxon>Marinilabilia</taxon>
    </lineage>
</organism>
<dbReference type="SUPFAM" id="SSF55347">
    <property type="entry name" value="Glyceraldehyde-3-phosphate dehydrogenase-like, C-terminal domain"/>
    <property type="match status" value="1"/>
</dbReference>
<feature type="domain" description="Gfo/Idh/MocA-like oxidoreductase N-terminal" evidence="1">
    <location>
        <begin position="5"/>
        <end position="125"/>
    </location>
</feature>
<dbReference type="AlphaFoldDB" id="A0A2U2BAT2"/>
<feature type="domain" description="GFO/IDH/MocA-like oxidoreductase" evidence="2">
    <location>
        <begin position="133"/>
        <end position="260"/>
    </location>
</feature>
<keyword evidence="4" id="KW-1185">Reference proteome</keyword>
<dbReference type="InterPro" id="IPR055170">
    <property type="entry name" value="GFO_IDH_MocA-like_dom"/>
</dbReference>
<evidence type="ECO:0000259" key="2">
    <source>
        <dbReference type="Pfam" id="PF22725"/>
    </source>
</evidence>
<dbReference type="PANTHER" id="PTHR43249">
    <property type="entry name" value="UDP-N-ACETYL-2-AMINO-2-DEOXY-D-GLUCURONATE OXIDASE"/>
    <property type="match status" value="1"/>
</dbReference>
<comment type="caution">
    <text evidence="3">The sequence shown here is derived from an EMBL/GenBank/DDBJ whole genome shotgun (WGS) entry which is preliminary data.</text>
</comment>
<reference evidence="3 4" key="1">
    <citation type="submission" date="2018-05" db="EMBL/GenBank/DDBJ databases">
        <title>Marinilabilia rubrum sp. nov., isolated from saltern sediment.</title>
        <authorList>
            <person name="Zhang R."/>
        </authorList>
    </citation>
    <scope>NUCLEOTIDE SEQUENCE [LARGE SCALE GENOMIC DNA]</scope>
    <source>
        <strain evidence="3 4">WTE16</strain>
    </source>
</reference>
<dbReference type="Pfam" id="PF01408">
    <property type="entry name" value="GFO_IDH_MocA"/>
    <property type="match status" value="1"/>
</dbReference>
<dbReference type="InterPro" id="IPR036291">
    <property type="entry name" value="NAD(P)-bd_dom_sf"/>
</dbReference>
<dbReference type="PANTHER" id="PTHR43249:SF1">
    <property type="entry name" value="D-GLUCOSIDE 3-DEHYDROGENASE"/>
    <property type="match status" value="1"/>
</dbReference>
<evidence type="ECO:0000313" key="4">
    <source>
        <dbReference type="Proteomes" id="UP000244956"/>
    </source>
</evidence>
<dbReference type="Proteomes" id="UP000244956">
    <property type="component" value="Unassembled WGS sequence"/>
</dbReference>
<sequence length="330" mass="36950">MDNTIKWGIIGCGNVTEFKSGPAFNKIEDSELVAVMRRDDKLAEDYAHRHKVPKWYSDADELINDDEVNAVYVATPPSSHAIYAIKAMKAGKPVYVEKPMAATYEQCREMNLVSKETGVPLFVAYYRRTLPGFRKVKTLLEDGTIGRPLMVNIMLLRPPTPAEADQENQAWRVDPEIAGGGVFYDLASHQLDFLDFLFGPVKKVSGTSKNLGGLYKAEDTVVAQMEFGNGVLGSGTWSFITDHSSTRDVIEIIGTKGRIEFSTYGHEPILLFKERDFLEFPYINPENIQYNLIHNVVKSIKNEEKCVSTGETAARTNYVMEKIVYGDSGQ</sequence>
<dbReference type="InterPro" id="IPR052515">
    <property type="entry name" value="Gfo/Idh/MocA_Oxidoreductase"/>
</dbReference>
<evidence type="ECO:0000259" key="1">
    <source>
        <dbReference type="Pfam" id="PF01408"/>
    </source>
</evidence>
<dbReference type="InterPro" id="IPR000683">
    <property type="entry name" value="Gfo/Idh/MocA-like_OxRdtase_N"/>
</dbReference>
<dbReference type="GO" id="GO:0000166">
    <property type="term" value="F:nucleotide binding"/>
    <property type="evidence" value="ECO:0007669"/>
    <property type="project" value="InterPro"/>
</dbReference>
<accession>A0A2U2BAT2</accession>
<dbReference type="Gene3D" id="3.40.50.720">
    <property type="entry name" value="NAD(P)-binding Rossmann-like Domain"/>
    <property type="match status" value="1"/>
</dbReference>